<accession>A0AAV9ZGV3</accession>
<keyword evidence="1" id="KW-0472">Membrane</keyword>
<dbReference type="Proteomes" id="UP001362999">
    <property type="component" value="Unassembled WGS sequence"/>
</dbReference>
<feature type="transmembrane region" description="Helical" evidence="1">
    <location>
        <begin position="390"/>
        <end position="420"/>
    </location>
</feature>
<reference evidence="2 3" key="1">
    <citation type="journal article" date="2024" name="J Genomics">
        <title>Draft genome sequencing and assembly of Favolaschia claudopus CIRM-BRFM 2984 isolated from oak limbs.</title>
        <authorList>
            <person name="Navarro D."/>
            <person name="Drula E."/>
            <person name="Chaduli D."/>
            <person name="Cazenave R."/>
            <person name="Ahrendt S."/>
            <person name="Wang J."/>
            <person name="Lipzen A."/>
            <person name="Daum C."/>
            <person name="Barry K."/>
            <person name="Grigoriev I.V."/>
            <person name="Favel A."/>
            <person name="Rosso M.N."/>
            <person name="Martin F."/>
        </authorList>
    </citation>
    <scope>NUCLEOTIDE SEQUENCE [LARGE SCALE GENOMIC DNA]</scope>
    <source>
        <strain evidence="2 3">CIRM-BRFM 2984</strain>
    </source>
</reference>
<dbReference type="AlphaFoldDB" id="A0AAV9ZGV3"/>
<evidence type="ECO:0000256" key="1">
    <source>
        <dbReference type="SAM" id="Phobius"/>
    </source>
</evidence>
<comment type="caution">
    <text evidence="2">The sequence shown here is derived from an EMBL/GenBank/DDBJ whole genome shotgun (WGS) entry which is preliminary data.</text>
</comment>
<evidence type="ECO:0000313" key="2">
    <source>
        <dbReference type="EMBL" id="KAK6981533.1"/>
    </source>
</evidence>
<organism evidence="2 3">
    <name type="scientific">Favolaschia claudopus</name>
    <dbReference type="NCBI Taxonomy" id="2862362"/>
    <lineage>
        <taxon>Eukaryota</taxon>
        <taxon>Fungi</taxon>
        <taxon>Dikarya</taxon>
        <taxon>Basidiomycota</taxon>
        <taxon>Agaricomycotina</taxon>
        <taxon>Agaricomycetes</taxon>
        <taxon>Agaricomycetidae</taxon>
        <taxon>Agaricales</taxon>
        <taxon>Marasmiineae</taxon>
        <taxon>Mycenaceae</taxon>
        <taxon>Favolaschia</taxon>
    </lineage>
</organism>
<name>A0AAV9ZGV3_9AGAR</name>
<proteinExistence type="predicted"/>
<keyword evidence="1" id="KW-1133">Transmembrane helix</keyword>
<keyword evidence="1" id="KW-0812">Transmembrane</keyword>
<feature type="transmembrane region" description="Helical" evidence="1">
    <location>
        <begin position="34"/>
        <end position="56"/>
    </location>
</feature>
<gene>
    <name evidence="2" type="ORF">R3P38DRAFT_3459979</name>
</gene>
<protein>
    <recommendedName>
        <fullName evidence="4">Transmembrane protein</fullName>
    </recommendedName>
</protein>
<keyword evidence="3" id="KW-1185">Reference proteome</keyword>
<sequence>MLSPRHLLRSIQSFQLGYNPWPQHPYPGRWTTPIIIFLFALLTAFIACINVPLSAYEFIQEVTYRPNDTLPALPLSRWLPSLLQPPTISFQPQVLTVGDTFNLNNSLENSFTLISADDRMNGGNPVSSFSYFNNPFSDGCDVSNMSITYDRGLGVSAQINCDFPVNSLTLSWERILSWEQLISVQDDNVVDSLFYNFLLVLVEMLGTYLNDSTMDSEYSVVPACPDLSNISYYNGNSTCLNLRPPKMWATTILLFSGNESVIYPGEVAQSADNPLPVPSFSNMVLDQAYVSTTIQNMFQMIFHYVRLQMGVVYPNLIYSSAEMYNHSILPVGLSPATLHLNSFALFNRSRAAMANETYFAQMQEIVHLYNTTDRVPVMEYSRTVPKLKPLGSAITSVFVSTFAMLSTIWAVFSLIAGALAKMYAGKLLFWF</sequence>
<dbReference type="EMBL" id="JAWWNJ010000149">
    <property type="protein sequence ID" value="KAK6981533.1"/>
    <property type="molecule type" value="Genomic_DNA"/>
</dbReference>
<evidence type="ECO:0000313" key="3">
    <source>
        <dbReference type="Proteomes" id="UP001362999"/>
    </source>
</evidence>
<evidence type="ECO:0008006" key="4">
    <source>
        <dbReference type="Google" id="ProtNLM"/>
    </source>
</evidence>